<evidence type="ECO:0000313" key="3">
    <source>
        <dbReference type="EMBL" id="VXC71882.1"/>
    </source>
</evidence>
<sequence>MYACDPKPRDTDSNSDRIDSLHVQIDSTLVRADSVRIDSAVKAPNGQQEKDEIDLWDPTLFDSIPKYTEERSFKMDPYQDIIKRYETDDFVYSENIKDRVGVLQRILARLADWIGSIMPDNPYKFREEFGYVFAFLAVIALAFILYKVLYNRKQYFIKHSEEESELDVLAYVERNLMNSNLEPYIQEAIAQRNYALGIRYLQLLNIQKLAQSDHIKWKLSKTNAEFTQEIQNEELRRGFAECTRIFDYVWFGQFELTEDNFNQYQQLFHQYQKQIK</sequence>
<keyword evidence="1" id="KW-0472">Membrane</keyword>
<feature type="domain" description="Protein-glutamine gamma-glutamyltransferase-like C-terminal" evidence="2">
    <location>
        <begin position="207"/>
        <end position="267"/>
    </location>
</feature>
<proteinExistence type="predicted"/>
<dbReference type="EMBL" id="CABWMV010000007">
    <property type="protein sequence ID" value="VXC71882.1"/>
    <property type="molecule type" value="Genomic_DNA"/>
</dbReference>
<feature type="transmembrane region" description="Helical" evidence="1">
    <location>
        <begin position="129"/>
        <end position="149"/>
    </location>
</feature>
<gene>
    <name evidence="3" type="ORF">SPHINGO8BC_150640</name>
</gene>
<organism evidence="3 4">
    <name type="scientific">Sphingobacterium multivorum</name>
    <dbReference type="NCBI Taxonomy" id="28454"/>
    <lineage>
        <taxon>Bacteria</taxon>
        <taxon>Pseudomonadati</taxon>
        <taxon>Bacteroidota</taxon>
        <taxon>Sphingobacteriia</taxon>
        <taxon>Sphingobacteriales</taxon>
        <taxon>Sphingobacteriaceae</taxon>
        <taxon>Sphingobacterium</taxon>
    </lineage>
</organism>
<evidence type="ECO:0000313" key="4">
    <source>
        <dbReference type="Proteomes" id="UP000432350"/>
    </source>
</evidence>
<dbReference type="Proteomes" id="UP000432350">
    <property type="component" value="Unassembled WGS sequence"/>
</dbReference>
<accession>A0A654AVG1</accession>
<protein>
    <recommendedName>
        <fullName evidence="2">Protein-glutamine gamma-glutamyltransferase-like C-terminal domain-containing protein</fullName>
    </recommendedName>
</protein>
<dbReference type="InterPro" id="IPR025403">
    <property type="entry name" value="TgpA-like_C"/>
</dbReference>
<keyword evidence="1" id="KW-1133">Transmembrane helix</keyword>
<evidence type="ECO:0000259" key="2">
    <source>
        <dbReference type="Pfam" id="PF13559"/>
    </source>
</evidence>
<keyword evidence="1" id="KW-0812">Transmembrane</keyword>
<evidence type="ECO:0000256" key="1">
    <source>
        <dbReference type="SAM" id="Phobius"/>
    </source>
</evidence>
<name>A0A654AVG1_SPHMU</name>
<reference evidence="3 4" key="1">
    <citation type="submission" date="2019-10" db="EMBL/GenBank/DDBJ databases">
        <authorList>
            <person name="Karimi E."/>
        </authorList>
    </citation>
    <scope>NUCLEOTIDE SEQUENCE [LARGE SCALE GENOMIC DNA]</scope>
    <source>
        <strain evidence="3">Sphingobacterium sp. 8BC</strain>
    </source>
</reference>
<dbReference type="Pfam" id="PF13559">
    <property type="entry name" value="DUF4129"/>
    <property type="match status" value="1"/>
</dbReference>
<dbReference type="AlphaFoldDB" id="A0A654AVG1"/>